<feature type="chain" id="PRO_5007506826" evidence="1">
    <location>
        <begin position="30"/>
        <end position="302"/>
    </location>
</feature>
<dbReference type="KEGG" id="gph:GEMMAAP_06055"/>
<accession>A0A143BHL6</accession>
<feature type="signal peptide" evidence="1">
    <location>
        <begin position="1"/>
        <end position="29"/>
    </location>
</feature>
<dbReference type="AlphaFoldDB" id="A0A143BHL6"/>
<keyword evidence="3" id="KW-1185">Reference proteome</keyword>
<proteinExistence type="predicted"/>
<dbReference type="Proteomes" id="UP000076404">
    <property type="component" value="Chromosome"/>
</dbReference>
<protein>
    <submittedName>
        <fullName evidence="2">Uncharacterized protein</fullName>
    </submittedName>
</protein>
<dbReference type="EMBL" id="CP011454">
    <property type="protein sequence ID" value="AMW04528.1"/>
    <property type="molecule type" value="Genomic_DNA"/>
</dbReference>
<evidence type="ECO:0000313" key="3">
    <source>
        <dbReference type="Proteomes" id="UP000076404"/>
    </source>
</evidence>
<gene>
    <name evidence="2" type="ORF">GEMMAAP_06055</name>
</gene>
<keyword evidence="1" id="KW-0732">Signal</keyword>
<sequence>MPVRVSPCCRVFSGLILLSVLSGTATAVAQPRPSGPPPGAKRISAKIPDSIAARLPKTPKMPTGDQEIFTQRDARARNVLGYFDCLTRTVKASREGLLGTVPAAAMLICVQEKREWRGVVAEPVNQMPGIAVRAQFAMRGKGVLVRDPVDTFTVLATARGQRRAVQAKAMSSGPASLSPVVLPYDSYLEVLYVPVPGATNTTLFVGGDSVIQMAPDGSRELGHSRAAPPITPLTVNTGTAGEALIRSTQPQVPLVSELVAARALLPRYRIVKLQSGDYTFTLTRTAAPAVGPADGLWTSAAR</sequence>
<reference evidence="2 3" key="2">
    <citation type="journal article" date="2016" name="Environ. Microbiol. Rep.">
        <title>Metagenomic evidence for the presence of phototrophic Gemmatimonadetes bacteria in diverse environments.</title>
        <authorList>
            <person name="Zeng Y."/>
            <person name="Baumbach J."/>
            <person name="Barbosa E.G."/>
            <person name="Azevedo V."/>
            <person name="Zhang C."/>
            <person name="Koblizek M."/>
        </authorList>
    </citation>
    <scope>NUCLEOTIDE SEQUENCE [LARGE SCALE GENOMIC DNA]</scope>
    <source>
        <strain evidence="2 3">AP64</strain>
    </source>
</reference>
<dbReference type="STRING" id="1379270.GEMMAAP_06055"/>
<organism evidence="2 3">
    <name type="scientific">Gemmatimonas phototrophica</name>
    <dbReference type="NCBI Taxonomy" id="1379270"/>
    <lineage>
        <taxon>Bacteria</taxon>
        <taxon>Pseudomonadati</taxon>
        <taxon>Gemmatimonadota</taxon>
        <taxon>Gemmatimonadia</taxon>
        <taxon>Gemmatimonadales</taxon>
        <taxon>Gemmatimonadaceae</taxon>
        <taxon>Gemmatimonas</taxon>
    </lineage>
</organism>
<evidence type="ECO:0000313" key="2">
    <source>
        <dbReference type="EMBL" id="AMW04528.1"/>
    </source>
</evidence>
<name>A0A143BHL6_9BACT</name>
<evidence type="ECO:0000256" key="1">
    <source>
        <dbReference type="SAM" id="SignalP"/>
    </source>
</evidence>
<reference evidence="2 3" key="1">
    <citation type="journal article" date="2014" name="Proc. Natl. Acad. Sci. U.S.A.">
        <title>Functional type 2 photosynthetic reaction centers found in the rare bacterial phylum Gemmatimonadetes.</title>
        <authorList>
            <person name="Zeng Y."/>
            <person name="Feng F."/>
            <person name="Medova H."/>
            <person name="Dean J."/>
            <person name="Koblizek M."/>
        </authorList>
    </citation>
    <scope>NUCLEOTIDE SEQUENCE [LARGE SCALE GENOMIC DNA]</scope>
    <source>
        <strain evidence="2 3">AP64</strain>
    </source>
</reference>